<dbReference type="InterPro" id="IPR000551">
    <property type="entry name" value="MerR-type_HTH_dom"/>
</dbReference>
<dbReference type="AlphaFoldDB" id="A0A0C2VE26"/>
<evidence type="ECO:0000313" key="3">
    <source>
        <dbReference type="EMBL" id="KIL42811.1"/>
    </source>
</evidence>
<comment type="caution">
    <text evidence="3">The sequence shown here is derived from an EMBL/GenBank/DDBJ whole genome shotgun (WGS) entry which is preliminary data.</text>
</comment>
<sequence>MEINPKIHLTTGQFASLLDVSKDTLHYYDKAGIFSPELVASNGYRYYSIYQADVFIVIQILKELDMPLKEIKQFLTSRSPENLIHLLELKEQALTEKMNELKTMKQVVSDKLSDTKQALRANTYDVLTEHRPADEYIAVTHTKPLTNDLNIYQSMQLHYRYLEEHGIAPSASEGWMIHVDHVRGNAVEKYDYLYTRVKEQKQANHVITKGTYLIAYHNLGYSRIGDTYHRLLSYADQHQLTLSGYFYEDILLDELSVEGSEKYLVKISVKVIQYRDLLLNEEG</sequence>
<dbReference type="InterPro" id="IPR009061">
    <property type="entry name" value="DNA-bd_dom_put_sf"/>
</dbReference>
<dbReference type="GO" id="GO:0003700">
    <property type="term" value="F:DNA-binding transcription factor activity"/>
    <property type="evidence" value="ECO:0007669"/>
    <property type="project" value="InterPro"/>
</dbReference>
<gene>
    <name evidence="3" type="ORF">KP77_34410</name>
</gene>
<dbReference type="PROSITE" id="PS50937">
    <property type="entry name" value="HTH_MERR_2"/>
    <property type="match status" value="1"/>
</dbReference>
<dbReference type="PANTHER" id="PTHR30204:SF85">
    <property type="entry name" value="MULTIDRUG-EFFLUX TRANSPORTER 2 REGULATOR"/>
    <property type="match status" value="1"/>
</dbReference>
<dbReference type="InterPro" id="IPR011256">
    <property type="entry name" value="Reg_factor_effector_dom_sf"/>
</dbReference>
<dbReference type="SUPFAM" id="SSF46955">
    <property type="entry name" value="Putative DNA-binding domain"/>
    <property type="match status" value="1"/>
</dbReference>
<dbReference type="PROSITE" id="PS00552">
    <property type="entry name" value="HTH_MERR_1"/>
    <property type="match status" value="1"/>
</dbReference>
<organism evidence="3 4">
    <name type="scientific">Jeotgalibacillus alimentarius</name>
    <dbReference type="NCBI Taxonomy" id="135826"/>
    <lineage>
        <taxon>Bacteria</taxon>
        <taxon>Bacillati</taxon>
        <taxon>Bacillota</taxon>
        <taxon>Bacilli</taxon>
        <taxon>Bacillales</taxon>
        <taxon>Caryophanaceae</taxon>
        <taxon>Jeotgalibacillus</taxon>
    </lineage>
</organism>
<dbReference type="OrthoDB" id="9773308at2"/>
<dbReference type="SMART" id="SM00422">
    <property type="entry name" value="HTH_MERR"/>
    <property type="match status" value="1"/>
</dbReference>
<reference evidence="3 4" key="1">
    <citation type="submission" date="2015-01" db="EMBL/GenBank/DDBJ databases">
        <title>Genome sequence of Jeotgalibacillus alimentarius.</title>
        <authorList>
            <person name="Goh K.M."/>
            <person name="Chan K.-G."/>
            <person name="Yaakop A.S."/>
            <person name="Ee R."/>
            <person name="Gan H.M."/>
            <person name="Chan C.S."/>
        </authorList>
    </citation>
    <scope>NUCLEOTIDE SEQUENCE [LARGE SCALE GENOMIC DNA]</scope>
    <source>
        <strain evidence="3 4">YKJ-13</strain>
    </source>
</reference>
<feature type="domain" description="HTH merR-type" evidence="2">
    <location>
        <begin position="8"/>
        <end position="77"/>
    </location>
</feature>
<keyword evidence="4" id="KW-1185">Reference proteome</keyword>
<dbReference type="Gene3D" id="3.20.80.10">
    <property type="entry name" value="Regulatory factor, effector binding domain"/>
    <property type="match status" value="1"/>
</dbReference>
<dbReference type="SUPFAM" id="SSF55136">
    <property type="entry name" value="Probable bacterial effector-binding domain"/>
    <property type="match status" value="1"/>
</dbReference>
<dbReference type="InterPro" id="IPR047057">
    <property type="entry name" value="MerR_fam"/>
</dbReference>
<dbReference type="EMBL" id="JXRQ01000030">
    <property type="protein sequence ID" value="KIL42811.1"/>
    <property type="molecule type" value="Genomic_DNA"/>
</dbReference>
<evidence type="ECO:0000259" key="2">
    <source>
        <dbReference type="PROSITE" id="PS50937"/>
    </source>
</evidence>
<protein>
    <submittedName>
        <fullName evidence="3">MerR family transcriptional regulator</fullName>
    </submittedName>
</protein>
<proteinExistence type="predicted"/>
<dbReference type="GO" id="GO:0003677">
    <property type="term" value="F:DNA binding"/>
    <property type="evidence" value="ECO:0007669"/>
    <property type="project" value="UniProtKB-KW"/>
</dbReference>
<keyword evidence="1" id="KW-0238">DNA-binding</keyword>
<dbReference type="Pfam" id="PF13411">
    <property type="entry name" value="MerR_1"/>
    <property type="match status" value="1"/>
</dbReference>
<dbReference type="Proteomes" id="UP000031950">
    <property type="component" value="Unassembled WGS sequence"/>
</dbReference>
<dbReference type="STRING" id="135826.KP77_34410"/>
<accession>A0A0C2VE26</accession>
<evidence type="ECO:0000256" key="1">
    <source>
        <dbReference type="ARBA" id="ARBA00023125"/>
    </source>
</evidence>
<evidence type="ECO:0000313" key="4">
    <source>
        <dbReference type="Proteomes" id="UP000031950"/>
    </source>
</evidence>
<dbReference type="CDD" id="cd04782">
    <property type="entry name" value="HTH_BltR"/>
    <property type="match status" value="1"/>
</dbReference>
<dbReference type="RefSeq" id="WP_041123930.1">
    <property type="nucleotide sequence ID" value="NZ_JXRQ01000030.1"/>
</dbReference>
<dbReference type="PATRIC" id="fig|135826.4.peg.3418"/>
<dbReference type="PANTHER" id="PTHR30204">
    <property type="entry name" value="REDOX-CYCLING DRUG-SENSING TRANSCRIPTIONAL ACTIVATOR SOXR"/>
    <property type="match status" value="1"/>
</dbReference>
<dbReference type="Gene3D" id="1.10.1660.10">
    <property type="match status" value="1"/>
</dbReference>
<name>A0A0C2VE26_9BACL</name>